<comment type="caution">
    <text evidence="3">The sequence shown here is derived from an EMBL/GenBank/DDBJ whole genome shotgun (WGS) entry which is preliminary data.</text>
</comment>
<dbReference type="Pfam" id="PF01910">
    <property type="entry name" value="Thiamine_BP"/>
    <property type="match status" value="1"/>
</dbReference>
<dbReference type="InterPro" id="IPR029756">
    <property type="entry name" value="MTH1187/YkoF-like"/>
</dbReference>
<dbReference type="Proteomes" id="UP001596289">
    <property type="component" value="Unassembled WGS sequence"/>
</dbReference>
<dbReference type="InterPro" id="IPR051614">
    <property type="entry name" value="UPF0045_domain"/>
</dbReference>
<accession>A0ABW1RA36</accession>
<dbReference type="InterPro" id="IPR002767">
    <property type="entry name" value="Thiamine_BP"/>
</dbReference>
<dbReference type="EMBL" id="JBHSSL010000025">
    <property type="protein sequence ID" value="MFC6169770.1"/>
    <property type="molecule type" value="Genomic_DNA"/>
</dbReference>
<evidence type="ECO:0000313" key="4">
    <source>
        <dbReference type="Proteomes" id="UP001596289"/>
    </source>
</evidence>
<organism evidence="3 4">
    <name type="scientific">Loigolactobacillus jiayinensis</name>
    <dbReference type="NCBI Taxonomy" id="2486016"/>
    <lineage>
        <taxon>Bacteria</taxon>
        <taxon>Bacillati</taxon>
        <taxon>Bacillota</taxon>
        <taxon>Bacilli</taxon>
        <taxon>Lactobacillales</taxon>
        <taxon>Lactobacillaceae</taxon>
        <taxon>Loigolactobacillus</taxon>
    </lineage>
</organism>
<comment type="similarity">
    <text evidence="1">Belongs to the UPF0045 family.</text>
</comment>
<protein>
    <submittedName>
        <fullName evidence="3">MTH1187 family thiamine-binding protein</fullName>
    </submittedName>
</protein>
<name>A0ABW1RA36_9LACO</name>
<dbReference type="PANTHER" id="PTHR33777:SF1">
    <property type="entry name" value="UPF0045 PROTEIN ECM15"/>
    <property type="match status" value="1"/>
</dbReference>
<feature type="domain" description="Thiamine-binding protein" evidence="2">
    <location>
        <begin position="6"/>
        <end position="97"/>
    </location>
</feature>
<dbReference type="SUPFAM" id="SSF89957">
    <property type="entry name" value="MTH1187/YkoF-like"/>
    <property type="match status" value="1"/>
</dbReference>
<keyword evidence="4" id="KW-1185">Reference proteome</keyword>
<gene>
    <name evidence="3" type="ORF">ACFQGP_04155</name>
</gene>
<evidence type="ECO:0000256" key="1">
    <source>
        <dbReference type="ARBA" id="ARBA00010272"/>
    </source>
</evidence>
<dbReference type="PANTHER" id="PTHR33777">
    <property type="entry name" value="UPF0045 PROTEIN ECM15"/>
    <property type="match status" value="1"/>
</dbReference>
<evidence type="ECO:0000313" key="3">
    <source>
        <dbReference type="EMBL" id="MFC6169770.1"/>
    </source>
</evidence>
<dbReference type="Gene3D" id="3.30.70.930">
    <property type="match status" value="1"/>
</dbReference>
<proteinExistence type="inferred from homology"/>
<reference evidence="4" key="1">
    <citation type="journal article" date="2019" name="Int. J. Syst. Evol. Microbiol.">
        <title>The Global Catalogue of Microorganisms (GCM) 10K type strain sequencing project: providing services to taxonomists for standard genome sequencing and annotation.</title>
        <authorList>
            <consortium name="The Broad Institute Genomics Platform"/>
            <consortium name="The Broad Institute Genome Sequencing Center for Infectious Disease"/>
            <person name="Wu L."/>
            <person name="Ma J."/>
        </authorList>
    </citation>
    <scope>NUCLEOTIDE SEQUENCE [LARGE SCALE GENOMIC DNA]</scope>
    <source>
        <strain evidence="4">CCM 8904</strain>
    </source>
</reference>
<dbReference type="RefSeq" id="WP_125551195.1">
    <property type="nucleotide sequence ID" value="NZ_JBHSSL010000025.1"/>
</dbReference>
<evidence type="ECO:0000259" key="2">
    <source>
        <dbReference type="Pfam" id="PF01910"/>
    </source>
</evidence>
<sequence length="98" mass="10646">MNSSIAVQVLPLNVDTQKTVAIVDAVIAYIQTTGVSYQVSAFETTLEGDYDQLMTVVKQIPLVAAKAGATADMIYLKINYQAQGEVLTIAEKTDKYQD</sequence>